<evidence type="ECO:0000313" key="9">
    <source>
        <dbReference type="EMBL" id="KAK6179861.1"/>
    </source>
</evidence>
<proteinExistence type="inferred from homology"/>
<comment type="caution">
    <text evidence="9">The sequence shown here is derived from an EMBL/GenBank/DDBJ whole genome shotgun (WGS) entry which is preliminary data.</text>
</comment>
<accession>A0AAN8PVC8</accession>
<protein>
    <recommendedName>
        <fullName evidence="2">protein-tyrosine-phosphatase</fullName>
        <ecNumber evidence="2">3.1.3.48</ecNumber>
    </recommendedName>
</protein>
<keyword evidence="6" id="KW-0472">Membrane</keyword>
<dbReference type="PANTHER" id="PTHR19134:SF562">
    <property type="entry name" value="PROTEIN-TYROSINE-PHOSPHATASE"/>
    <property type="match status" value="1"/>
</dbReference>
<gene>
    <name evidence="9" type="ORF">SNE40_012119</name>
</gene>
<keyword evidence="6" id="KW-1133">Transmembrane helix</keyword>
<dbReference type="InterPro" id="IPR003595">
    <property type="entry name" value="Tyr_Pase_cat"/>
</dbReference>
<dbReference type="InterPro" id="IPR029021">
    <property type="entry name" value="Prot-tyrosine_phosphatase-like"/>
</dbReference>
<sequence>MCSNNCKNSRCYISSSSPQCTEGCIDGYKGLYCQSPCPGNCARCDESSCSICRSDWYGTNCESPCSIKCNGGCDIVDGRCNRCKSHAVGLFCDIECGAECQLATGGLTECEEDEPCTRNCSESTVDESSDMVTLSCLYRCIGGKKEGFCAKEYQAPTDGPDNTIIISVVTVILVLAIAAISTFLVLRYRRRRNSNAQQNDKVSYVTPTNIDDIPAFAETTQISTAKTSTSENSVYVNVSGDGAYEIEEESSRISLKNLLKYIKDKKTKSAYEKEYKELPGGLCSSYDYCMNAVNKSKNRYKNICAFDHSRVKLDIMNGDPNSDYINACYITGYGDHKNKYVASQGPVVDIVNEFWRMIWIVETGKIIMLTNLVEIGVHKCFRYWPKLGKEKTFGEISITMTKEDTYANFTVRTLQVTKGDSRSRTITQYHYTSWPDKGVPTDTASLVEFRNKVQTSNTAHLGPMVVHCSAGIGRTGTFIALDYLIEEAKAIDSVDIFECVKQLRYERVNMVQTLEQYAFLHDAIAEWYIAGNMSFPVTAYHVEYQKLLKVNGSTGKSELQETFEMLDDICPSLNTEDCSVALLEENKTKNRDMTVLPSDKTRIRLYKRETDSSESEYINAVFLPSYRKKTAYILTQTPLPNTIIDFWRMVLERNVTVIINMDSTEKSANIGHFLPTKGELVCGPFIITIEDEVTQDGDYYNIVTFLIRDGSDGNSEKKIKVYQCNFWDTKKKIPKAANPIFEILDDIKSWSEKNEDGPLLVHCLNGVEKSGVFCVLAAILERLTIEQDVSIIQTLLQLRLCRPQIMASYEQVKFCFDAVGVYLDEFSTYANSC</sequence>
<keyword evidence="4" id="KW-0904">Protein phosphatase</keyword>
<dbReference type="FunFam" id="3.90.190.10:FF:000102">
    <property type="entry name" value="Receptor-type tyrosine-protein phosphatase"/>
    <property type="match status" value="1"/>
</dbReference>
<evidence type="ECO:0000256" key="4">
    <source>
        <dbReference type="ARBA" id="ARBA00022912"/>
    </source>
</evidence>
<evidence type="ECO:0000256" key="5">
    <source>
        <dbReference type="ARBA" id="ARBA00051722"/>
    </source>
</evidence>
<dbReference type="PROSITE" id="PS50056">
    <property type="entry name" value="TYR_PHOSPHATASE_2"/>
    <property type="match status" value="2"/>
</dbReference>
<evidence type="ECO:0000259" key="7">
    <source>
        <dbReference type="PROSITE" id="PS50055"/>
    </source>
</evidence>
<feature type="domain" description="Tyrosine-protein phosphatase" evidence="7">
    <location>
        <begin position="559"/>
        <end position="822"/>
    </location>
</feature>
<keyword evidence="10" id="KW-1185">Reference proteome</keyword>
<dbReference type="Pfam" id="PF00102">
    <property type="entry name" value="Y_phosphatase"/>
    <property type="match status" value="2"/>
</dbReference>
<feature type="transmembrane region" description="Helical" evidence="6">
    <location>
        <begin position="164"/>
        <end position="186"/>
    </location>
</feature>
<keyword evidence="6" id="KW-0812">Transmembrane</keyword>
<evidence type="ECO:0000259" key="8">
    <source>
        <dbReference type="PROSITE" id="PS50056"/>
    </source>
</evidence>
<dbReference type="Gene3D" id="3.90.190.10">
    <property type="entry name" value="Protein tyrosine phosphatase superfamily"/>
    <property type="match status" value="2"/>
</dbReference>
<name>A0AAN8PVC8_PATCE</name>
<evidence type="ECO:0000256" key="6">
    <source>
        <dbReference type="SAM" id="Phobius"/>
    </source>
</evidence>
<evidence type="ECO:0000256" key="2">
    <source>
        <dbReference type="ARBA" id="ARBA00013064"/>
    </source>
</evidence>
<dbReference type="EC" id="3.1.3.48" evidence="2"/>
<dbReference type="SMART" id="SM00194">
    <property type="entry name" value="PTPc"/>
    <property type="match status" value="2"/>
</dbReference>
<organism evidence="9 10">
    <name type="scientific">Patella caerulea</name>
    <name type="common">Rayed Mediterranean limpet</name>
    <dbReference type="NCBI Taxonomy" id="87958"/>
    <lineage>
        <taxon>Eukaryota</taxon>
        <taxon>Metazoa</taxon>
        <taxon>Spiralia</taxon>
        <taxon>Lophotrochozoa</taxon>
        <taxon>Mollusca</taxon>
        <taxon>Gastropoda</taxon>
        <taxon>Patellogastropoda</taxon>
        <taxon>Patelloidea</taxon>
        <taxon>Patellidae</taxon>
        <taxon>Patella</taxon>
    </lineage>
</organism>
<evidence type="ECO:0000256" key="3">
    <source>
        <dbReference type="ARBA" id="ARBA00022801"/>
    </source>
</evidence>
<keyword evidence="3" id="KW-0378">Hydrolase</keyword>
<dbReference type="Proteomes" id="UP001347796">
    <property type="component" value="Unassembled WGS sequence"/>
</dbReference>
<dbReference type="GO" id="GO:0004725">
    <property type="term" value="F:protein tyrosine phosphatase activity"/>
    <property type="evidence" value="ECO:0007669"/>
    <property type="project" value="UniProtKB-EC"/>
</dbReference>
<dbReference type="CDD" id="cd00047">
    <property type="entry name" value="PTPc"/>
    <property type="match status" value="1"/>
</dbReference>
<dbReference type="AlphaFoldDB" id="A0AAN8PVC8"/>
<feature type="domain" description="Tyrosine specific protein phosphatases" evidence="8">
    <location>
        <begin position="741"/>
        <end position="813"/>
    </location>
</feature>
<dbReference type="PRINTS" id="PR00700">
    <property type="entry name" value="PRTYPHPHTASE"/>
</dbReference>
<dbReference type="InterPro" id="IPR000242">
    <property type="entry name" value="PTP_cat"/>
</dbReference>
<dbReference type="FunFam" id="3.90.190.10:FF:000062">
    <property type="entry name" value="Receptor-type tyrosine-protein phosphatase kappa"/>
    <property type="match status" value="1"/>
</dbReference>
<dbReference type="PROSITE" id="PS50055">
    <property type="entry name" value="TYR_PHOSPHATASE_PTP"/>
    <property type="match status" value="2"/>
</dbReference>
<dbReference type="InterPro" id="IPR050348">
    <property type="entry name" value="Protein-Tyr_Phosphatase"/>
</dbReference>
<comment type="catalytic activity">
    <reaction evidence="5">
        <text>O-phospho-L-tyrosyl-[protein] + H2O = L-tyrosyl-[protein] + phosphate</text>
        <dbReference type="Rhea" id="RHEA:10684"/>
        <dbReference type="Rhea" id="RHEA-COMP:10136"/>
        <dbReference type="Rhea" id="RHEA-COMP:20101"/>
        <dbReference type="ChEBI" id="CHEBI:15377"/>
        <dbReference type="ChEBI" id="CHEBI:43474"/>
        <dbReference type="ChEBI" id="CHEBI:46858"/>
        <dbReference type="ChEBI" id="CHEBI:61978"/>
        <dbReference type="EC" id="3.1.3.48"/>
    </reaction>
</comment>
<evidence type="ECO:0000256" key="1">
    <source>
        <dbReference type="ARBA" id="ARBA00009580"/>
    </source>
</evidence>
<dbReference type="SUPFAM" id="SSF52799">
    <property type="entry name" value="(Phosphotyrosine protein) phosphatases II"/>
    <property type="match status" value="2"/>
</dbReference>
<dbReference type="PROSITE" id="PS00383">
    <property type="entry name" value="TYR_PHOSPHATASE_1"/>
    <property type="match status" value="1"/>
</dbReference>
<feature type="domain" description="Tyrosine-protein phosphatase" evidence="7">
    <location>
        <begin position="271"/>
        <end position="527"/>
    </location>
</feature>
<dbReference type="PANTHER" id="PTHR19134">
    <property type="entry name" value="RECEPTOR-TYPE TYROSINE-PROTEIN PHOSPHATASE"/>
    <property type="match status" value="1"/>
</dbReference>
<dbReference type="InterPro" id="IPR000387">
    <property type="entry name" value="Tyr_Pase_dom"/>
</dbReference>
<comment type="similarity">
    <text evidence="1">Belongs to the protein-tyrosine phosphatase family.</text>
</comment>
<dbReference type="SMART" id="SM00404">
    <property type="entry name" value="PTPc_motif"/>
    <property type="match status" value="2"/>
</dbReference>
<dbReference type="EMBL" id="JAZGQO010000008">
    <property type="protein sequence ID" value="KAK6179861.1"/>
    <property type="molecule type" value="Genomic_DNA"/>
</dbReference>
<reference evidence="9 10" key="1">
    <citation type="submission" date="2024-01" db="EMBL/GenBank/DDBJ databases">
        <title>The genome of the rayed Mediterranean limpet Patella caerulea (Linnaeus, 1758).</title>
        <authorList>
            <person name="Anh-Thu Weber A."/>
            <person name="Halstead-Nussloch G."/>
        </authorList>
    </citation>
    <scope>NUCLEOTIDE SEQUENCE [LARGE SCALE GENOMIC DNA]</scope>
    <source>
        <strain evidence="9">AATW-2023a</strain>
        <tissue evidence="9">Whole specimen</tissue>
    </source>
</reference>
<evidence type="ECO:0000313" key="10">
    <source>
        <dbReference type="Proteomes" id="UP001347796"/>
    </source>
</evidence>
<feature type="domain" description="Tyrosine specific protein phosphatases" evidence="8">
    <location>
        <begin position="447"/>
        <end position="518"/>
    </location>
</feature>
<dbReference type="InterPro" id="IPR016130">
    <property type="entry name" value="Tyr_Pase_AS"/>
</dbReference>